<evidence type="ECO:0000313" key="2">
    <source>
        <dbReference type="Proteomes" id="UP000030673"/>
    </source>
</evidence>
<name>W7K888_PLAFO</name>
<sequence>MKNQFLKEYKGTSFIFLYYILNKHVMKEKKEDFYYFPPNCRPLFFFFFKLTCINKNMSQK</sequence>
<keyword evidence="2" id="KW-1185">Reference proteome</keyword>
<dbReference type="Proteomes" id="UP000030673">
    <property type="component" value="Unassembled WGS sequence"/>
</dbReference>
<dbReference type="EMBL" id="KE123882">
    <property type="protein sequence ID" value="EWC85932.1"/>
    <property type="molecule type" value="Genomic_DNA"/>
</dbReference>
<evidence type="ECO:0000313" key="1">
    <source>
        <dbReference type="EMBL" id="EWC85932.1"/>
    </source>
</evidence>
<gene>
    <name evidence="1" type="ORF">PFNF54_05596</name>
</gene>
<proteinExistence type="predicted"/>
<protein>
    <submittedName>
        <fullName evidence="1">Uncharacterized protein</fullName>
    </submittedName>
</protein>
<accession>W7K888</accession>
<reference evidence="1" key="1">
    <citation type="submission" date="2013-02" db="EMBL/GenBank/DDBJ databases">
        <title>The Genome Sequence of Plasmodium falciparum NF54.</title>
        <authorList>
            <consortium name="The Broad Institute Genome Sequencing Platform"/>
            <consortium name="The Broad Institute Genome Sequencing Center for Infectious Disease"/>
            <person name="Neafsey D."/>
            <person name="Cheeseman I."/>
            <person name="Volkman S."/>
            <person name="Adams J."/>
            <person name="Walker B."/>
            <person name="Young S.K."/>
            <person name="Zeng Q."/>
            <person name="Gargeya S."/>
            <person name="Fitzgerald M."/>
            <person name="Haas B."/>
            <person name="Abouelleil A."/>
            <person name="Alvarado L."/>
            <person name="Arachchi H.M."/>
            <person name="Berlin A.M."/>
            <person name="Chapman S.B."/>
            <person name="Dewar J."/>
            <person name="Goldberg J."/>
            <person name="Griggs A."/>
            <person name="Gujja S."/>
            <person name="Hansen M."/>
            <person name="Howarth C."/>
            <person name="Imamovic A."/>
            <person name="Larimer J."/>
            <person name="McCowan C."/>
            <person name="Murphy C."/>
            <person name="Neiman D."/>
            <person name="Pearson M."/>
            <person name="Priest M."/>
            <person name="Roberts A."/>
            <person name="Saif S."/>
            <person name="Shea T."/>
            <person name="Sisk P."/>
            <person name="Sykes S."/>
            <person name="Wortman J."/>
            <person name="Nusbaum C."/>
            <person name="Birren B."/>
        </authorList>
    </citation>
    <scope>NUCLEOTIDE SEQUENCE [LARGE SCALE GENOMIC DNA]</scope>
    <source>
        <strain evidence="1">NF54</strain>
    </source>
</reference>
<dbReference type="AlphaFoldDB" id="W7K888"/>
<organism evidence="1 2">
    <name type="scientific">Plasmodium falciparum (isolate NF54)</name>
    <dbReference type="NCBI Taxonomy" id="5843"/>
    <lineage>
        <taxon>Eukaryota</taxon>
        <taxon>Sar</taxon>
        <taxon>Alveolata</taxon>
        <taxon>Apicomplexa</taxon>
        <taxon>Aconoidasida</taxon>
        <taxon>Haemosporida</taxon>
        <taxon>Plasmodiidae</taxon>
        <taxon>Plasmodium</taxon>
        <taxon>Plasmodium (Laverania)</taxon>
    </lineage>
</organism>